<sequence length="126" mass="14033">MFFNWFRKKNEPVGPDYADIDSQAKAEALYKSGALGKLLLMPREFGGPDSGLNVVYVPAYVIEIKQSMDRNIIAPLVQSGKVTRYEATPEYQGSSFIPTAIKVEASEPGQFSSTIKIWGEALRRQD</sequence>
<proteinExistence type="predicted"/>
<protein>
    <submittedName>
        <fullName evidence="1">Uncharacterized protein</fullName>
    </submittedName>
</protein>
<dbReference type="eggNOG" id="ENOG5032Z8U">
    <property type="taxonomic scope" value="Bacteria"/>
</dbReference>
<dbReference type="AlphaFoldDB" id="A4JLF5"/>
<evidence type="ECO:0000313" key="1">
    <source>
        <dbReference type="EMBL" id="ABO57108.1"/>
    </source>
</evidence>
<dbReference type="Proteomes" id="UP000002287">
    <property type="component" value="Chromosome 2"/>
</dbReference>
<reference evidence="2" key="1">
    <citation type="submission" date="2007-03" db="EMBL/GenBank/DDBJ databases">
        <title>Complete sequence of chromosome 2 of Burkholderia vietnamiensis G4.</title>
        <authorList>
            <consortium name="US DOE Joint Genome Institute"/>
            <person name="Copeland A."/>
            <person name="Lucas S."/>
            <person name="Lapidus A."/>
            <person name="Barry K."/>
            <person name="Detter J.C."/>
            <person name="Glavina del Rio T."/>
            <person name="Hammon N."/>
            <person name="Israni S."/>
            <person name="Dalin E."/>
            <person name="Tice H."/>
            <person name="Pitluck S."/>
            <person name="Chain P."/>
            <person name="Malfatti S."/>
            <person name="Shin M."/>
            <person name="Vergez L."/>
            <person name="Schmutz J."/>
            <person name="Larimer F."/>
            <person name="Land M."/>
            <person name="Hauser L."/>
            <person name="Kyrpides N."/>
            <person name="Tiedje J."/>
            <person name="Richardson P."/>
        </authorList>
    </citation>
    <scope>NUCLEOTIDE SEQUENCE [LARGE SCALE GENOMIC DNA]</scope>
    <source>
        <strain evidence="2">G4 / LMG 22486</strain>
    </source>
</reference>
<evidence type="ECO:0000313" key="2">
    <source>
        <dbReference type="Proteomes" id="UP000002287"/>
    </source>
</evidence>
<name>A4JLF5_BURVG</name>
<dbReference type="HOGENOM" id="CLU_148698_0_0_4"/>
<organism evidence="1 2">
    <name type="scientific">Burkholderia vietnamiensis (strain G4 / LMG 22486)</name>
    <name type="common">Burkholderia cepacia (strain R1808)</name>
    <dbReference type="NCBI Taxonomy" id="269482"/>
    <lineage>
        <taxon>Bacteria</taxon>
        <taxon>Pseudomonadati</taxon>
        <taxon>Pseudomonadota</taxon>
        <taxon>Betaproteobacteria</taxon>
        <taxon>Burkholderiales</taxon>
        <taxon>Burkholderiaceae</taxon>
        <taxon>Burkholderia</taxon>
        <taxon>Burkholderia cepacia complex</taxon>
    </lineage>
</organism>
<accession>A4JLF5</accession>
<dbReference type="EMBL" id="CP000615">
    <property type="protein sequence ID" value="ABO57108.1"/>
    <property type="molecule type" value="Genomic_DNA"/>
</dbReference>
<gene>
    <name evidence="1" type="ordered locus">Bcep1808_4128</name>
</gene>
<dbReference type="KEGG" id="bvi:Bcep1808_4128"/>